<dbReference type="InterPro" id="IPR055128">
    <property type="entry name" value="HypF_C_2"/>
</dbReference>
<keyword evidence="5" id="KW-0863">Zinc-finger</keyword>
<dbReference type="InterPro" id="IPR051060">
    <property type="entry name" value="Carbamoyltrans_HypF-like"/>
</dbReference>
<keyword evidence="6" id="KW-0862">Zinc</keyword>
<dbReference type="InterPro" id="IPR036046">
    <property type="entry name" value="Acylphosphatase-like_dom_sf"/>
</dbReference>
<dbReference type="SUPFAM" id="SSF55821">
    <property type="entry name" value="YrdC/RibB"/>
    <property type="match status" value="1"/>
</dbReference>
<dbReference type="GO" id="GO:0003725">
    <property type="term" value="F:double-stranded RNA binding"/>
    <property type="evidence" value="ECO:0007669"/>
    <property type="project" value="InterPro"/>
</dbReference>
<accession>A0A1I2B0Q4</accession>
<dbReference type="PIRSF" id="PIRSF006256">
    <property type="entry name" value="CMPcnvr_hdrg_mat"/>
    <property type="match status" value="1"/>
</dbReference>
<evidence type="ECO:0000256" key="8">
    <source>
        <dbReference type="PIRNR" id="PIRNR006256"/>
    </source>
</evidence>
<dbReference type="EC" id="6.2.-.-" evidence="8"/>
<keyword evidence="13" id="KW-1185">Reference proteome</keyword>
<dbReference type="Pfam" id="PF00708">
    <property type="entry name" value="Acylphosphatase"/>
    <property type="match status" value="1"/>
</dbReference>
<dbReference type="PROSITE" id="PS00150">
    <property type="entry name" value="ACYLPHOSPHATASE_1"/>
    <property type="match status" value="1"/>
</dbReference>
<feature type="domain" description="Acylphosphatase-like" evidence="10">
    <location>
        <begin position="2"/>
        <end position="88"/>
    </location>
</feature>
<sequence length="753" mass="85909">MTVHIHISGQVQGVGFRPFIYRLAVQKNLKGWVSNGNDGVHAEVSGTPEEIESFYHNILWQKPVLAKITRSSYKEVHEKNFQNFEIRESDKNTQPNLLLTPDVAMCAECRREIHNKKDRRYAYPFTTCTNCGVRYSIIEALPYDRENTSMKNFIQCTDCQLEYNNPLDRRYFSQTNSCALCGVDMKLYEAHSDTYIFENILQKVVEFWKEGKIVAIKNLGGYLLTCDATNADTINQLRKRKKRPCKPFALMYPSVEILEKDVILHSEGLKFLQSPESPIVLLETKDKMESGIAKQAIAPHLSFLGVMLPHSPLFSLLLADFEQAIIATSGNLSNSPIIFEDDKAITDLSTVADYILTHNRSICVPQDDSVASFNYFDNQPIILRRARGLAPTFIQKDLKVSEQTILAMGAMMKSSFALAHQKNVYISQYLGDLESYETQENYKLVLTHFLKLFKTKPEKIIIDKHPDYFSTQFGKELAENEGIEIKEVQHHLAHFAAVLAENNLIASPENEAILGIIWDGTGLGEDGNIWGGEFFVFDNQCFHRVSHFPYFPMIARDKMPKEPRISALCSFGNIENIKQVLETKFTKTEWQVYQNLISKPKVQTSSIGRLFDATASLLGILDKASYEGEAAMLIENVAFRYYKKISIFELSILESLNLPLEAILQEIVQDWQAKKDIGFIALKFHYLLVHQIKKISQQLNIKKIAFSGGVFQNALLVMLIKKYLQDFDLYFHKQLSPNDENIAFGQIILSSFI</sequence>
<comment type="similarity">
    <text evidence="2 8">Belongs to the carbamoyltransferase HypF family.</text>
</comment>
<comment type="catalytic activity">
    <reaction evidence="9">
        <text>an acyl phosphate + H2O = a carboxylate + phosphate + H(+)</text>
        <dbReference type="Rhea" id="RHEA:14965"/>
        <dbReference type="ChEBI" id="CHEBI:15377"/>
        <dbReference type="ChEBI" id="CHEBI:15378"/>
        <dbReference type="ChEBI" id="CHEBI:29067"/>
        <dbReference type="ChEBI" id="CHEBI:43474"/>
        <dbReference type="ChEBI" id="CHEBI:59918"/>
        <dbReference type="EC" id="3.6.1.7"/>
    </reaction>
</comment>
<evidence type="ECO:0000313" key="13">
    <source>
        <dbReference type="Proteomes" id="UP000199513"/>
    </source>
</evidence>
<dbReference type="PANTHER" id="PTHR42959:SF1">
    <property type="entry name" value="CARBAMOYLTRANSFERASE HYPF"/>
    <property type="match status" value="1"/>
</dbReference>
<dbReference type="InterPro" id="IPR001792">
    <property type="entry name" value="Acylphosphatase-like_dom"/>
</dbReference>
<dbReference type="InterPro" id="IPR011125">
    <property type="entry name" value="Znf_HypF"/>
</dbReference>
<feature type="domain" description="YrdC-like" evidence="11">
    <location>
        <begin position="198"/>
        <end position="388"/>
    </location>
</feature>
<dbReference type="GO" id="GO:0016874">
    <property type="term" value="F:ligase activity"/>
    <property type="evidence" value="ECO:0007669"/>
    <property type="project" value="UniProtKB-UniRule"/>
</dbReference>
<feature type="active site" evidence="9">
    <location>
        <position position="35"/>
    </location>
</feature>
<evidence type="ECO:0000259" key="11">
    <source>
        <dbReference type="PROSITE" id="PS51163"/>
    </source>
</evidence>
<evidence type="ECO:0000256" key="1">
    <source>
        <dbReference type="ARBA" id="ARBA00004711"/>
    </source>
</evidence>
<dbReference type="Gene3D" id="3.30.420.360">
    <property type="match status" value="1"/>
</dbReference>
<feature type="active site" evidence="9">
    <location>
        <position position="17"/>
    </location>
</feature>
<evidence type="ECO:0000256" key="5">
    <source>
        <dbReference type="ARBA" id="ARBA00022771"/>
    </source>
</evidence>
<evidence type="ECO:0000256" key="3">
    <source>
        <dbReference type="ARBA" id="ARBA00022598"/>
    </source>
</evidence>
<keyword evidence="12" id="KW-0808">Transferase</keyword>
<comment type="catalytic activity">
    <reaction evidence="7">
        <text>C-terminal L-cysteinyl-[HypE protein] + carbamoyl phosphate + ATP + H2O = C-terminal S-carboxamide-L-cysteinyl-[HypE protein] + AMP + phosphate + diphosphate + H(+)</text>
        <dbReference type="Rhea" id="RHEA:55636"/>
        <dbReference type="Rhea" id="RHEA-COMP:14247"/>
        <dbReference type="Rhea" id="RHEA-COMP:14392"/>
        <dbReference type="ChEBI" id="CHEBI:15377"/>
        <dbReference type="ChEBI" id="CHEBI:15378"/>
        <dbReference type="ChEBI" id="CHEBI:30616"/>
        <dbReference type="ChEBI" id="CHEBI:33019"/>
        <dbReference type="ChEBI" id="CHEBI:43474"/>
        <dbReference type="ChEBI" id="CHEBI:58228"/>
        <dbReference type="ChEBI" id="CHEBI:76913"/>
        <dbReference type="ChEBI" id="CHEBI:139126"/>
        <dbReference type="ChEBI" id="CHEBI:456215"/>
    </reaction>
</comment>
<dbReference type="GO" id="GO:0051604">
    <property type="term" value="P:protein maturation"/>
    <property type="evidence" value="ECO:0007669"/>
    <property type="project" value="TreeGrafter"/>
</dbReference>
<dbReference type="SUPFAM" id="SSF54975">
    <property type="entry name" value="Acylphosphatase/BLUF domain-like"/>
    <property type="match status" value="1"/>
</dbReference>
<evidence type="ECO:0000256" key="6">
    <source>
        <dbReference type="ARBA" id="ARBA00022833"/>
    </source>
</evidence>
<evidence type="ECO:0000256" key="2">
    <source>
        <dbReference type="ARBA" id="ARBA00008097"/>
    </source>
</evidence>
<dbReference type="GO" id="GO:0016743">
    <property type="term" value="F:carboxyl- or carbamoyltransferase activity"/>
    <property type="evidence" value="ECO:0007669"/>
    <property type="project" value="UniProtKB-UniRule"/>
</dbReference>
<gene>
    <name evidence="12" type="ORF">SAMN04488541_100283</name>
</gene>
<organism evidence="12 13">
    <name type="scientific">Thermoflexibacter ruber</name>
    <dbReference type="NCBI Taxonomy" id="1003"/>
    <lineage>
        <taxon>Bacteria</taxon>
        <taxon>Pseudomonadati</taxon>
        <taxon>Bacteroidota</taxon>
        <taxon>Cytophagia</taxon>
        <taxon>Cytophagales</taxon>
        <taxon>Thermoflexibacteraceae</taxon>
        <taxon>Thermoflexibacter</taxon>
    </lineage>
</organism>
<dbReference type="Proteomes" id="UP000199513">
    <property type="component" value="Unassembled WGS sequence"/>
</dbReference>
<dbReference type="PANTHER" id="PTHR42959">
    <property type="entry name" value="CARBAMOYLTRANSFERASE"/>
    <property type="match status" value="1"/>
</dbReference>
<evidence type="ECO:0000259" key="10">
    <source>
        <dbReference type="PROSITE" id="PS51160"/>
    </source>
</evidence>
<comment type="pathway">
    <text evidence="1">Protein modification; [NiFe] hydrogenase maturation.</text>
</comment>
<dbReference type="InterPro" id="IPR006070">
    <property type="entry name" value="Sua5-like_dom"/>
</dbReference>
<dbReference type="Gene3D" id="3.30.110.120">
    <property type="match status" value="1"/>
</dbReference>
<dbReference type="OrthoDB" id="9808093at2"/>
<dbReference type="Gene3D" id="3.90.870.50">
    <property type="match status" value="1"/>
</dbReference>
<dbReference type="InterPro" id="IPR041440">
    <property type="entry name" value="HypF_C"/>
</dbReference>
<dbReference type="InterPro" id="IPR004421">
    <property type="entry name" value="Carbamoyltransferase_HypF"/>
</dbReference>
<dbReference type="PROSITE" id="PS51163">
    <property type="entry name" value="YRDC"/>
    <property type="match status" value="1"/>
</dbReference>
<dbReference type="Pfam" id="PF22521">
    <property type="entry name" value="HypF_C_2"/>
    <property type="match status" value="1"/>
</dbReference>
<dbReference type="AlphaFoldDB" id="A0A1I2B0Q4"/>
<dbReference type="Gene3D" id="3.30.420.40">
    <property type="match status" value="1"/>
</dbReference>
<dbReference type="RefSeq" id="WP_091538805.1">
    <property type="nucleotide sequence ID" value="NZ_FONY01000002.1"/>
</dbReference>
<keyword evidence="4" id="KW-0479">Metal-binding</keyword>
<keyword evidence="3" id="KW-0436">Ligase</keyword>
<evidence type="ECO:0000256" key="4">
    <source>
        <dbReference type="ARBA" id="ARBA00022723"/>
    </source>
</evidence>
<proteinExistence type="inferred from homology"/>
<dbReference type="InterPro" id="IPR017968">
    <property type="entry name" value="Acylphosphatase_CS"/>
</dbReference>
<evidence type="ECO:0000313" key="12">
    <source>
        <dbReference type="EMBL" id="SFE49478.1"/>
    </source>
</evidence>
<dbReference type="PROSITE" id="PS51160">
    <property type="entry name" value="ACYLPHOSPHATASE_3"/>
    <property type="match status" value="1"/>
</dbReference>
<dbReference type="NCBIfam" id="TIGR00143">
    <property type="entry name" value="hypF"/>
    <property type="match status" value="1"/>
</dbReference>
<evidence type="ECO:0000256" key="9">
    <source>
        <dbReference type="PROSITE-ProRule" id="PRU00520"/>
    </source>
</evidence>
<dbReference type="EMBL" id="FONY01000002">
    <property type="protein sequence ID" value="SFE49478.1"/>
    <property type="molecule type" value="Genomic_DNA"/>
</dbReference>
<dbReference type="GO" id="GO:0008270">
    <property type="term" value="F:zinc ion binding"/>
    <property type="evidence" value="ECO:0007669"/>
    <property type="project" value="UniProtKB-KW"/>
</dbReference>
<protein>
    <recommendedName>
        <fullName evidence="8">Carbamoyltransferase</fullName>
        <ecNumber evidence="8">6.2.-.-</ecNumber>
    </recommendedName>
</protein>
<name>A0A1I2B0Q4_9BACT</name>
<evidence type="ECO:0000256" key="7">
    <source>
        <dbReference type="ARBA" id="ARBA00048220"/>
    </source>
</evidence>
<dbReference type="Pfam" id="PF01300">
    <property type="entry name" value="Sua5_yciO_yrdC"/>
    <property type="match status" value="1"/>
</dbReference>
<reference evidence="12 13" key="1">
    <citation type="submission" date="2016-10" db="EMBL/GenBank/DDBJ databases">
        <authorList>
            <person name="de Groot N.N."/>
        </authorList>
    </citation>
    <scope>NUCLEOTIDE SEQUENCE [LARGE SCALE GENOMIC DNA]</scope>
    <source>
        <strain>GEY</strain>
        <strain evidence="13">DSM 9560</strain>
    </source>
</reference>
<keyword evidence="9" id="KW-0378">Hydrolase</keyword>
<dbReference type="Pfam" id="PF17788">
    <property type="entry name" value="HypF_C"/>
    <property type="match status" value="1"/>
</dbReference>
<dbReference type="InterPro" id="IPR017945">
    <property type="entry name" value="DHBP_synth_RibB-like_a/b_dom"/>
</dbReference>
<dbReference type="UniPathway" id="UPA00335"/>
<dbReference type="Pfam" id="PF07503">
    <property type="entry name" value="zf-HYPF"/>
    <property type="match status" value="2"/>
</dbReference>
<dbReference type="GO" id="GO:0003998">
    <property type="term" value="F:acylphosphatase activity"/>
    <property type="evidence" value="ECO:0007669"/>
    <property type="project" value="UniProtKB-EC"/>
</dbReference>
<dbReference type="STRING" id="1003.SAMN04488541_100283"/>